<dbReference type="EMBL" id="LWLG01000011">
    <property type="protein sequence ID" value="OAQ20410.1"/>
    <property type="molecule type" value="Genomic_DNA"/>
</dbReference>
<feature type="binding site" evidence="7">
    <location>
        <position position="189"/>
    </location>
    <ligand>
        <name>L-glutamine</name>
        <dbReference type="ChEBI" id="CHEBI:58359"/>
    </ligand>
</feature>
<comment type="caution">
    <text evidence="7">Lacks conserved residue(s) required for the propagation of feature annotation.</text>
</comment>
<dbReference type="UniPathway" id="UPA00253">
    <property type="reaction ID" value="UER00334"/>
</dbReference>
<evidence type="ECO:0000256" key="4">
    <source>
        <dbReference type="ARBA" id="ARBA00022741"/>
    </source>
</evidence>
<comment type="caution">
    <text evidence="11">The sequence shown here is derived from an EMBL/GenBank/DDBJ whole genome shotgun (WGS) entry which is preliminary data.</text>
</comment>
<dbReference type="InterPro" id="IPR022310">
    <property type="entry name" value="NAD/GMP_synthase"/>
</dbReference>
<comment type="pathway">
    <text evidence="1 7 8">Cofactor biosynthesis; NAD(+) biosynthesis; NAD(+) from deamido-NAD(+) (L-Gln route): step 1/1.</text>
</comment>
<comment type="catalytic activity">
    <reaction evidence="7 8">
        <text>deamido-NAD(+) + L-glutamine + ATP + H2O = L-glutamate + AMP + diphosphate + NAD(+) + H(+)</text>
        <dbReference type="Rhea" id="RHEA:24384"/>
        <dbReference type="ChEBI" id="CHEBI:15377"/>
        <dbReference type="ChEBI" id="CHEBI:15378"/>
        <dbReference type="ChEBI" id="CHEBI:29985"/>
        <dbReference type="ChEBI" id="CHEBI:30616"/>
        <dbReference type="ChEBI" id="CHEBI:33019"/>
        <dbReference type="ChEBI" id="CHEBI:57540"/>
        <dbReference type="ChEBI" id="CHEBI:58359"/>
        <dbReference type="ChEBI" id="CHEBI:58437"/>
        <dbReference type="ChEBI" id="CHEBI:456215"/>
        <dbReference type="EC" id="6.3.5.1"/>
    </reaction>
</comment>
<dbReference type="Pfam" id="PF00795">
    <property type="entry name" value="CN_hydrolase"/>
    <property type="match status" value="1"/>
</dbReference>
<dbReference type="Gene3D" id="3.40.50.620">
    <property type="entry name" value="HUPs"/>
    <property type="match status" value="1"/>
</dbReference>
<feature type="active site" description="Nucleophile; for glutaminase activity" evidence="7">
    <location>
        <position position="147"/>
    </location>
</feature>
<dbReference type="AlphaFoldDB" id="A0A179D2V6"/>
<feature type="binding site" evidence="7">
    <location>
        <position position="117"/>
    </location>
    <ligand>
        <name>L-glutamine</name>
        <dbReference type="ChEBI" id="CHEBI:58359"/>
    </ligand>
</feature>
<reference evidence="11 12" key="1">
    <citation type="submission" date="2016-04" db="EMBL/GenBank/DDBJ databases">
        <title>Genome analysis of Thermosulfurimonas dismutans, the first thermophilic sulfur-disproportionating bacterium of the phylum Thermodesulfobacteria.</title>
        <authorList>
            <person name="Mardanov A.V."/>
            <person name="Beletsky A.V."/>
            <person name="Kadnikov V.V."/>
            <person name="Slobodkin A.I."/>
            <person name="Ravin N.V."/>
        </authorList>
    </citation>
    <scope>NUCLEOTIDE SEQUENCE [LARGE SCALE GENOMIC DNA]</scope>
    <source>
        <strain evidence="11 12">S95</strain>
    </source>
</reference>
<dbReference type="STRING" id="999894.TDIS_1454"/>
<feature type="binding site" evidence="7">
    <location>
        <position position="375"/>
    </location>
    <ligand>
        <name>deamido-NAD(+)</name>
        <dbReference type="ChEBI" id="CHEBI:58437"/>
        <note>ligand shared between two neighboring subunits</note>
    </ligand>
</feature>
<dbReference type="PANTHER" id="PTHR23090:SF9">
    <property type="entry name" value="GLUTAMINE-DEPENDENT NAD(+) SYNTHETASE"/>
    <property type="match status" value="1"/>
</dbReference>
<dbReference type="GO" id="GO:0016740">
    <property type="term" value="F:transferase activity"/>
    <property type="evidence" value="ECO:0007669"/>
    <property type="project" value="UniProtKB-KW"/>
</dbReference>
<dbReference type="NCBIfam" id="NF010588">
    <property type="entry name" value="PRK13981.1"/>
    <property type="match status" value="1"/>
</dbReference>
<evidence type="ECO:0000259" key="10">
    <source>
        <dbReference type="PROSITE" id="PS50263"/>
    </source>
</evidence>
<feature type="binding site" evidence="7">
    <location>
        <begin position="292"/>
        <end position="299"/>
    </location>
    <ligand>
        <name>ATP</name>
        <dbReference type="ChEBI" id="CHEBI:30616"/>
    </ligand>
</feature>
<keyword evidence="4 7" id="KW-0547">Nucleotide-binding</keyword>
<dbReference type="SUPFAM" id="SSF52402">
    <property type="entry name" value="Adenine nucleotide alpha hydrolases-like"/>
    <property type="match status" value="1"/>
</dbReference>
<dbReference type="Proteomes" id="UP000078390">
    <property type="component" value="Unassembled WGS sequence"/>
</dbReference>
<dbReference type="Pfam" id="PF02540">
    <property type="entry name" value="NAD_synthase"/>
    <property type="match status" value="1"/>
</dbReference>
<dbReference type="GO" id="GO:0004359">
    <property type="term" value="F:glutaminase activity"/>
    <property type="evidence" value="ECO:0007669"/>
    <property type="project" value="InterPro"/>
</dbReference>
<accession>A0A179D2V6</accession>
<dbReference type="InterPro" id="IPR003010">
    <property type="entry name" value="C-N_Hydrolase"/>
</dbReference>
<keyword evidence="12" id="KW-1185">Reference proteome</keyword>
<evidence type="ECO:0000313" key="11">
    <source>
        <dbReference type="EMBL" id="OAQ20410.1"/>
    </source>
</evidence>
<dbReference type="SUPFAM" id="SSF56317">
    <property type="entry name" value="Carbon-nitrogen hydrolase"/>
    <property type="match status" value="1"/>
</dbReference>
<evidence type="ECO:0000256" key="6">
    <source>
        <dbReference type="ARBA" id="ARBA00023027"/>
    </source>
</evidence>
<dbReference type="InterPro" id="IPR014729">
    <property type="entry name" value="Rossmann-like_a/b/a_fold"/>
</dbReference>
<dbReference type="PROSITE" id="PS50263">
    <property type="entry name" value="CN_HYDROLASE"/>
    <property type="match status" value="1"/>
</dbReference>
<proteinExistence type="inferred from homology"/>
<dbReference type="GO" id="GO:0005737">
    <property type="term" value="C:cytoplasm"/>
    <property type="evidence" value="ECO:0007669"/>
    <property type="project" value="InterPro"/>
</dbReference>
<dbReference type="NCBIfam" id="TIGR00552">
    <property type="entry name" value="nadE"/>
    <property type="match status" value="1"/>
</dbReference>
<feature type="binding site" evidence="7">
    <location>
        <position position="405"/>
    </location>
    <ligand>
        <name>deamido-NAD(+)</name>
        <dbReference type="ChEBI" id="CHEBI:58437"/>
        <note>ligand shared between two neighboring subunits</note>
    </ligand>
</feature>
<evidence type="ECO:0000256" key="3">
    <source>
        <dbReference type="ARBA" id="ARBA00022598"/>
    </source>
</evidence>
<feature type="binding site" evidence="7">
    <location>
        <position position="400"/>
    </location>
    <ligand>
        <name>ATP</name>
        <dbReference type="ChEBI" id="CHEBI:30616"/>
    </ligand>
</feature>
<dbReference type="GO" id="GO:0009435">
    <property type="term" value="P:NAD+ biosynthetic process"/>
    <property type="evidence" value="ECO:0007669"/>
    <property type="project" value="UniProtKB-UniRule"/>
</dbReference>
<dbReference type="PIRSF" id="PIRSF006630">
    <property type="entry name" value="NADS_GAT"/>
    <property type="match status" value="1"/>
</dbReference>
<organism evidence="11 12">
    <name type="scientific">Thermosulfurimonas dismutans</name>
    <dbReference type="NCBI Taxonomy" id="999894"/>
    <lineage>
        <taxon>Bacteria</taxon>
        <taxon>Pseudomonadati</taxon>
        <taxon>Thermodesulfobacteriota</taxon>
        <taxon>Thermodesulfobacteria</taxon>
        <taxon>Thermodesulfobacteriales</taxon>
        <taxon>Thermodesulfobacteriaceae</taxon>
        <taxon>Thermosulfurimonas</taxon>
    </lineage>
</organism>
<dbReference type="HAMAP" id="MF_02090">
    <property type="entry name" value="NadE_glutamine_dep"/>
    <property type="match status" value="1"/>
</dbReference>
<feature type="active site" description="Proton acceptor; for glutaminase activity" evidence="7">
    <location>
        <position position="41"/>
    </location>
</feature>
<dbReference type="GO" id="GO:0005524">
    <property type="term" value="F:ATP binding"/>
    <property type="evidence" value="ECO:0007669"/>
    <property type="project" value="UniProtKB-UniRule"/>
</dbReference>
<comment type="function">
    <text evidence="7">Catalyzes the ATP-dependent amidation of deamido-NAD to form NAD. Uses L-glutamine as a nitrogen source.</text>
</comment>
<feature type="active site" description="For glutaminase activity" evidence="7">
    <location>
        <position position="111"/>
    </location>
</feature>
<feature type="binding site" evidence="7">
    <location>
        <position position="183"/>
    </location>
    <ligand>
        <name>L-glutamine</name>
        <dbReference type="ChEBI" id="CHEBI:58359"/>
    </ligand>
</feature>
<dbReference type="GO" id="GO:0003952">
    <property type="term" value="F:NAD+ synthase (glutamine-hydrolyzing) activity"/>
    <property type="evidence" value="ECO:0007669"/>
    <property type="project" value="UniProtKB-UniRule"/>
</dbReference>
<evidence type="ECO:0000256" key="1">
    <source>
        <dbReference type="ARBA" id="ARBA00005188"/>
    </source>
</evidence>
<feature type="domain" description="CN hydrolase" evidence="10">
    <location>
        <begin position="1"/>
        <end position="253"/>
    </location>
</feature>
<dbReference type="InterPro" id="IPR014445">
    <property type="entry name" value="Gln-dep_NAD_synthase"/>
</dbReference>
<keyword evidence="11" id="KW-0808">Transferase</keyword>
<evidence type="ECO:0000256" key="5">
    <source>
        <dbReference type="ARBA" id="ARBA00022840"/>
    </source>
</evidence>
<dbReference type="GO" id="GO:0008795">
    <property type="term" value="F:NAD+ synthase activity"/>
    <property type="evidence" value="ECO:0007669"/>
    <property type="project" value="UniProtKB-UniRule"/>
</dbReference>
<keyword evidence="6 7" id="KW-0520">NAD</keyword>
<feature type="binding site" evidence="7">
    <location>
        <position position="515"/>
    </location>
    <ligand>
        <name>deamido-NAD(+)</name>
        <dbReference type="ChEBI" id="CHEBI:58437"/>
        <note>ligand shared between two neighboring subunits</note>
    </ligand>
</feature>
<dbReference type="PANTHER" id="PTHR23090">
    <property type="entry name" value="NH 3 /GLUTAMINE-DEPENDENT NAD + SYNTHETASE"/>
    <property type="match status" value="1"/>
</dbReference>
<protein>
    <recommendedName>
        <fullName evidence="7 8">Glutamine-dependent NAD(+) synthetase</fullName>
        <ecNumber evidence="7 8">6.3.5.1</ecNumber>
    </recommendedName>
    <alternativeName>
        <fullName evidence="7 8">NAD(+) synthase [glutamine-hydrolyzing]</fullName>
    </alternativeName>
</protein>
<dbReference type="PATRIC" id="fig|999894.6.peg.1453"/>
<dbReference type="EC" id="6.3.5.1" evidence="7 8"/>
<evidence type="ECO:0000256" key="8">
    <source>
        <dbReference type="PIRNR" id="PIRNR006630"/>
    </source>
</evidence>
<evidence type="ECO:0000256" key="7">
    <source>
        <dbReference type="HAMAP-Rule" id="MF_02090"/>
    </source>
</evidence>
<dbReference type="Gene3D" id="3.60.110.10">
    <property type="entry name" value="Carbon-nitrogen hydrolase"/>
    <property type="match status" value="1"/>
</dbReference>
<keyword evidence="11" id="KW-0315">Glutamine amidotransferase</keyword>
<name>A0A179D2V6_9BACT</name>
<dbReference type="OrthoDB" id="9803818at2"/>
<dbReference type="CDD" id="cd07570">
    <property type="entry name" value="GAT_Gln-NAD-synth"/>
    <property type="match status" value="1"/>
</dbReference>
<evidence type="ECO:0000256" key="9">
    <source>
        <dbReference type="RuleBase" id="RU003811"/>
    </source>
</evidence>
<keyword evidence="5 7" id="KW-0067">ATP-binding</keyword>
<comment type="similarity">
    <text evidence="2 7 8">In the C-terminal section; belongs to the NAD synthetase family.</text>
</comment>
<sequence>MRIALAQINPTVGDLEGNLSKILAFYEKAQAFAADLVVFPELSLCGYPPRDLLLRTEFLGAVEKVLKGLVKEISYPAIIVGYPERNQNYGKPLFNTAAVIVEGRVLFRYRKALIPYYDIYEEPRYFTEGRSFEIFEFQGRRLGLTICEDLWNEPGYVPNLYPVDPVKELRKSGAEILINLSSSPFHLGKGELRRNLFAEKARRSQTFIFYCNQVGAQDHLIFDGQSLVLSPKGDLLARARDFEEDLIFYDLETGEGLINPVSERLPESLIKALVLGLRDFFRKVGARGAIIGLSGGIDSSVTAVLAVKALGAENVIGVIMPSPYNAPESEEDALELARNLGIRTLKFPIEEPLRVMKGVLEEGLGEEVSGVVEENLQARIRGNLLMALSNRFKGYLVLNTGNKSEIAVGYCTLYGDTCGALSVLGDLTKDWVYELAFEINRERPIIPERVIRKPPSAELRPDQRDEDDLPPYHLVNNVVRAYVEEGVSPEEIVDRGISREVVREVLRRLRRSEFKRWQLPPTLRVSPQAFGYGWCYPIAHRFKMEES</sequence>
<comment type="similarity">
    <text evidence="9">Belongs to the NAD synthetase family.</text>
</comment>
<dbReference type="FunFam" id="3.40.50.620:FF:000106">
    <property type="entry name" value="Glutamine-dependent NAD(+) synthetase"/>
    <property type="match status" value="1"/>
</dbReference>
<evidence type="ECO:0000313" key="12">
    <source>
        <dbReference type="Proteomes" id="UP000078390"/>
    </source>
</evidence>
<keyword evidence="3 7" id="KW-0436">Ligase</keyword>
<dbReference type="CDD" id="cd00553">
    <property type="entry name" value="NAD_synthase"/>
    <property type="match status" value="1"/>
</dbReference>
<dbReference type="InterPro" id="IPR003694">
    <property type="entry name" value="NAD_synthase"/>
</dbReference>
<gene>
    <name evidence="7" type="primary">nadE</name>
    <name evidence="11" type="ORF">TDIS_1454</name>
</gene>
<dbReference type="InterPro" id="IPR036526">
    <property type="entry name" value="C-N_Hydrolase_sf"/>
</dbReference>
<evidence type="ECO:0000256" key="2">
    <source>
        <dbReference type="ARBA" id="ARBA00007145"/>
    </source>
</evidence>